<dbReference type="AlphaFoldDB" id="A0A0N8PMR9"/>
<sequence>MFVLRLTLFLGGLAALASLLLWVVTRKRAFLRGFVRILQVVLILLLIALGYLFGGRLYAGL</sequence>
<evidence type="ECO:0000313" key="3">
    <source>
        <dbReference type="Proteomes" id="UP000183104"/>
    </source>
</evidence>
<organism evidence="2 3">
    <name type="scientific">Thiohalorhabdus denitrificans</name>
    <dbReference type="NCBI Taxonomy" id="381306"/>
    <lineage>
        <taxon>Bacteria</taxon>
        <taxon>Pseudomonadati</taxon>
        <taxon>Pseudomonadota</taxon>
        <taxon>Gammaproteobacteria</taxon>
        <taxon>Thiohalorhabdales</taxon>
        <taxon>Thiohalorhabdaceae</taxon>
        <taxon>Thiohalorhabdus</taxon>
    </lineage>
</organism>
<protein>
    <submittedName>
        <fullName evidence="2">Uncharacterized protein</fullName>
    </submittedName>
</protein>
<gene>
    <name evidence="2" type="ORF">SAMN05661077_1029</name>
</gene>
<accession>A0A0N8PMR9</accession>
<reference evidence="3" key="1">
    <citation type="submission" date="2016-10" db="EMBL/GenBank/DDBJ databases">
        <authorList>
            <person name="Varghese N."/>
        </authorList>
    </citation>
    <scope>NUCLEOTIDE SEQUENCE [LARGE SCALE GENOMIC DNA]</scope>
    <source>
        <strain evidence="3">HL 19</strain>
    </source>
</reference>
<dbReference type="EMBL" id="FMUN01000002">
    <property type="protein sequence ID" value="SCY00823.1"/>
    <property type="molecule type" value="Genomic_DNA"/>
</dbReference>
<dbReference type="Proteomes" id="UP000183104">
    <property type="component" value="Unassembled WGS sequence"/>
</dbReference>
<dbReference type="RefSeq" id="WP_054966482.1">
    <property type="nucleotide sequence ID" value="NZ_FMUN01000002.1"/>
</dbReference>
<evidence type="ECO:0000313" key="2">
    <source>
        <dbReference type="EMBL" id="SCY00823.1"/>
    </source>
</evidence>
<evidence type="ECO:0000256" key="1">
    <source>
        <dbReference type="SAM" id="Phobius"/>
    </source>
</evidence>
<keyword evidence="1" id="KW-1133">Transmembrane helix</keyword>
<keyword evidence="3" id="KW-1185">Reference proteome</keyword>
<proteinExistence type="predicted"/>
<keyword evidence="1" id="KW-0472">Membrane</keyword>
<feature type="transmembrane region" description="Helical" evidence="1">
    <location>
        <begin position="6"/>
        <end position="25"/>
    </location>
</feature>
<keyword evidence="1" id="KW-0812">Transmembrane</keyword>
<feature type="transmembrane region" description="Helical" evidence="1">
    <location>
        <begin position="37"/>
        <end position="59"/>
    </location>
</feature>
<dbReference type="STRING" id="381306.AN478_10040"/>
<name>A0A0N8PMR9_9GAMM</name>